<evidence type="ECO:0000313" key="2">
    <source>
        <dbReference type="Proteomes" id="UP001642484"/>
    </source>
</evidence>
<reference evidence="1 2" key="1">
    <citation type="submission" date="2024-02" db="EMBL/GenBank/DDBJ databases">
        <authorList>
            <person name="Chen Y."/>
            <person name="Shah S."/>
            <person name="Dougan E. K."/>
            <person name="Thang M."/>
            <person name="Chan C."/>
        </authorList>
    </citation>
    <scope>NUCLEOTIDE SEQUENCE [LARGE SCALE GENOMIC DNA]</scope>
</reference>
<accession>A0ABP0J803</accession>
<evidence type="ECO:0008006" key="3">
    <source>
        <dbReference type="Google" id="ProtNLM"/>
    </source>
</evidence>
<comment type="caution">
    <text evidence="1">The sequence shown here is derived from an EMBL/GenBank/DDBJ whole genome shotgun (WGS) entry which is preliminary data.</text>
</comment>
<organism evidence="1 2">
    <name type="scientific">Durusdinium trenchii</name>
    <dbReference type="NCBI Taxonomy" id="1381693"/>
    <lineage>
        <taxon>Eukaryota</taxon>
        <taxon>Sar</taxon>
        <taxon>Alveolata</taxon>
        <taxon>Dinophyceae</taxon>
        <taxon>Suessiales</taxon>
        <taxon>Symbiodiniaceae</taxon>
        <taxon>Durusdinium</taxon>
    </lineage>
</organism>
<name>A0ABP0J803_9DINO</name>
<dbReference type="Proteomes" id="UP001642484">
    <property type="component" value="Unassembled WGS sequence"/>
</dbReference>
<gene>
    <name evidence="1" type="ORF">CCMP2556_LOCUS10106</name>
</gene>
<keyword evidence="2" id="KW-1185">Reference proteome</keyword>
<proteinExistence type="predicted"/>
<evidence type="ECO:0000313" key="1">
    <source>
        <dbReference type="EMBL" id="CAK9010529.1"/>
    </source>
</evidence>
<protein>
    <recommendedName>
        <fullName evidence="3">Ubiquinone biosynthesis protein</fullName>
    </recommendedName>
</protein>
<dbReference type="EMBL" id="CAXAMN010004669">
    <property type="protein sequence ID" value="CAK9010529.1"/>
    <property type="molecule type" value="Genomic_DNA"/>
</dbReference>
<sequence>MLGLACAVRPTFPRGIRRFGVAPQSVFRKLSRRAKLLGAELKDWSHEREQLLRIWTKKHLKTLQYLKTLPPDRLLELSRLKLVAANQQFDDRFNAAFFRTLDFVQEKVAEIQRKGVAPQRAEMWHHSSFRLKLLKLMDFLGLKALQRWTSTEGETVPELEVQSMASMATALAFASGQFFAVCAPPQLKKRKSELFPWLHHELHVMRQIRAGNLQYIGRVGDKDWEQAHDADLDHSPETLFDLAMSALAAHPRVHEWLGTRVRPMAEPEHVLYRLHEGVTETFLAWQVKGELGEAEVQVKSTGSIVDFIYVFS</sequence>